<feature type="site" description="Transition state stabilizer" evidence="8 10">
    <location>
        <position position="17"/>
    </location>
</feature>
<dbReference type="EMBL" id="VOBR01000012">
    <property type="protein sequence ID" value="TWP50450.1"/>
    <property type="molecule type" value="Genomic_DNA"/>
</dbReference>
<protein>
    <recommendedName>
        <fullName evidence="5 8">3-dehydroquinate dehydratase</fullName>
        <shortName evidence="8">3-dehydroquinase</shortName>
        <ecNumber evidence="5 8">4.2.1.10</ecNumber>
    </recommendedName>
    <alternativeName>
        <fullName evidence="8">Type II DHQase</fullName>
    </alternativeName>
</protein>
<evidence type="ECO:0000256" key="7">
    <source>
        <dbReference type="ARBA" id="ARBA00023239"/>
    </source>
</evidence>
<feature type="active site" description="Proton donor" evidence="8 9">
    <location>
        <position position="100"/>
    </location>
</feature>
<accession>A0A563ES20</accession>
<dbReference type="GO" id="GO:0003855">
    <property type="term" value="F:3-dehydroquinate dehydratase activity"/>
    <property type="evidence" value="ECO:0007669"/>
    <property type="project" value="UniProtKB-UniRule"/>
</dbReference>
<dbReference type="InterPro" id="IPR001874">
    <property type="entry name" value="DHquinase_II"/>
</dbReference>
<dbReference type="PROSITE" id="PS01029">
    <property type="entry name" value="DEHYDROQUINASE_II"/>
    <property type="match status" value="1"/>
</dbReference>
<dbReference type="GO" id="GO:0009073">
    <property type="term" value="P:aromatic amino acid family biosynthetic process"/>
    <property type="evidence" value="ECO:0007669"/>
    <property type="project" value="UniProtKB-KW"/>
</dbReference>
<evidence type="ECO:0000256" key="8">
    <source>
        <dbReference type="HAMAP-Rule" id="MF_00169"/>
    </source>
</evidence>
<dbReference type="AlphaFoldDB" id="A0A563ES20"/>
<keyword evidence="12" id="KW-1185">Reference proteome</keyword>
<dbReference type="EC" id="4.2.1.10" evidence="5 8"/>
<dbReference type="InterPro" id="IPR036441">
    <property type="entry name" value="DHquinase_II_sf"/>
</dbReference>
<name>A0A563ES20_9PSEU</name>
<evidence type="ECO:0000256" key="5">
    <source>
        <dbReference type="ARBA" id="ARBA00012060"/>
    </source>
</evidence>
<feature type="binding site" evidence="8">
    <location>
        <begin position="101"/>
        <end position="102"/>
    </location>
    <ligand>
        <name>substrate</name>
    </ligand>
</feature>
<reference evidence="11 12" key="1">
    <citation type="submission" date="2019-07" db="EMBL/GenBank/DDBJ databases">
        <title>Lentzea xizangensis sp. nov., isolated from Qinghai-Tibetan Plateau Soils.</title>
        <authorList>
            <person name="Huang J."/>
        </authorList>
    </citation>
    <scope>NUCLEOTIDE SEQUENCE [LARGE SCALE GENOMIC DNA]</scope>
    <source>
        <strain evidence="11 12">FXJ1.1311</strain>
    </source>
</reference>
<feature type="binding site" evidence="8">
    <location>
        <position position="74"/>
    </location>
    <ligand>
        <name>substrate</name>
    </ligand>
</feature>
<evidence type="ECO:0000256" key="6">
    <source>
        <dbReference type="ARBA" id="ARBA00023141"/>
    </source>
</evidence>
<dbReference type="GO" id="GO:0009423">
    <property type="term" value="P:chorismate biosynthetic process"/>
    <property type="evidence" value="ECO:0007669"/>
    <property type="project" value="UniProtKB-UniRule"/>
</dbReference>
<evidence type="ECO:0000256" key="10">
    <source>
        <dbReference type="PIRSR" id="PIRSR001399-3"/>
    </source>
</evidence>
<comment type="subunit">
    <text evidence="4 8">Homododecamer.</text>
</comment>
<dbReference type="Proteomes" id="UP000316639">
    <property type="component" value="Unassembled WGS sequence"/>
</dbReference>
<evidence type="ECO:0000256" key="9">
    <source>
        <dbReference type="PIRSR" id="PIRSR001399-1"/>
    </source>
</evidence>
<sequence>MHHLVLQGPNLNRLGRRDPERYGTQTLAEIQADLDVLAKELGDTVEHFQSNHEGDLIDFVQQRQDELDGGIILNPSGLTKVGYSLANALEDTGRPIAIVHLSQLFAHDAANRQDVFAGIAAVYVAGAGGRGYRYALDALHGRLS</sequence>
<keyword evidence="6 8" id="KW-0057">Aromatic amino acid biosynthesis</keyword>
<comment type="function">
    <text evidence="8">Catalyzes a trans-dehydration via an enolate intermediate.</text>
</comment>
<evidence type="ECO:0000256" key="3">
    <source>
        <dbReference type="ARBA" id="ARBA00011037"/>
    </source>
</evidence>
<dbReference type="PANTHER" id="PTHR21272:SF3">
    <property type="entry name" value="CATABOLIC 3-DEHYDROQUINASE"/>
    <property type="match status" value="1"/>
</dbReference>
<feature type="active site" description="Proton acceptor" evidence="8 9">
    <location>
        <position position="22"/>
    </location>
</feature>
<dbReference type="PANTHER" id="PTHR21272">
    <property type="entry name" value="CATABOLIC 3-DEHYDROQUINASE"/>
    <property type="match status" value="1"/>
</dbReference>
<comment type="caution">
    <text evidence="8">Lacks conserved residue(s) required for the propagation of feature annotation.</text>
</comment>
<dbReference type="GO" id="GO:0019631">
    <property type="term" value="P:quinate catabolic process"/>
    <property type="evidence" value="ECO:0007669"/>
    <property type="project" value="TreeGrafter"/>
</dbReference>
<proteinExistence type="inferred from homology"/>
<gene>
    <name evidence="8" type="primary">aroQ</name>
    <name evidence="11" type="ORF">FKR81_19935</name>
</gene>
<dbReference type="HAMAP" id="MF_00169">
    <property type="entry name" value="AroQ"/>
    <property type="match status" value="1"/>
</dbReference>
<dbReference type="UniPathway" id="UPA00053">
    <property type="reaction ID" value="UER00086"/>
</dbReference>
<dbReference type="SUPFAM" id="SSF52304">
    <property type="entry name" value="Type II 3-dehydroquinate dehydratase"/>
    <property type="match status" value="1"/>
</dbReference>
<comment type="catalytic activity">
    <reaction evidence="1 8">
        <text>3-dehydroquinate = 3-dehydroshikimate + H2O</text>
        <dbReference type="Rhea" id="RHEA:21096"/>
        <dbReference type="ChEBI" id="CHEBI:15377"/>
        <dbReference type="ChEBI" id="CHEBI:16630"/>
        <dbReference type="ChEBI" id="CHEBI:32364"/>
        <dbReference type="EC" id="4.2.1.10"/>
    </reaction>
</comment>
<dbReference type="Pfam" id="PF01220">
    <property type="entry name" value="DHquinase_II"/>
    <property type="match status" value="1"/>
</dbReference>
<evidence type="ECO:0000313" key="12">
    <source>
        <dbReference type="Proteomes" id="UP000316639"/>
    </source>
</evidence>
<dbReference type="GO" id="GO:0008652">
    <property type="term" value="P:amino acid biosynthetic process"/>
    <property type="evidence" value="ECO:0007669"/>
    <property type="project" value="UniProtKB-KW"/>
</dbReference>
<dbReference type="PIRSF" id="PIRSF001399">
    <property type="entry name" value="DHquinase_II"/>
    <property type="match status" value="1"/>
</dbReference>
<dbReference type="CDD" id="cd00466">
    <property type="entry name" value="DHQase_II"/>
    <property type="match status" value="1"/>
</dbReference>
<evidence type="ECO:0000256" key="2">
    <source>
        <dbReference type="ARBA" id="ARBA00004902"/>
    </source>
</evidence>
<organism evidence="11 12">
    <name type="scientific">Lentzea tibetensis</name>
    <dbReference type="NCBI Taxonomy" id="2591470"/>
    <lineage>
        <taxon>Bacteria</taxon>
        <taxon>Bacillati</taxon>
        <taxon>Actinomycetota</taxon>
        <taxon>Actinomycetes</taxon>
        <taxon>Pseudonocardiales</taxon>
        <taxon>Pseudonocardiaceae</taxon>
        <taxon>Lentzea</taxon>
    </lineage>
</organism>
<evidence type="ECO:0000256" key="1">
    <source>
        <dbReference type="ARBA" id="ARBA00001864"/>
    </source>
</evidence>
<comment type="caution">
    <text evidence="11">The sequence shown here is derived from an EMBL/GenBank/DDBJ whole genome shotgun (WGS) entry which is preliminary data.</text>
</comment>
<dbReference type="InterPro" id="IPR018509">
    <property type="entry name" value="DHquinase_II_CS"/>
</dbReference>
<dbReference type="RefSeq" id="WP_146353612.1">
    <property type="nucleotide sequence ID" value="NZ_VOBR01000012.1"/>
</dbReference>
<evidence type="ECO:0000256" key="4">
    <source>
        <dbReference type="ARBA" id="ARBA00011193"/>
    </source>
</evidence>
<comment type="pathway">
    <text evidence="2 8">Metabolic intermediate biosynthesis; chorismate biosynthesis; chorismate from D-erythrose 4-phosphate and phosphoenolpyruvate: step 3/7.</text>
</comment>
<evidence type="ECO:0000313" key="11">
    <source>
        <dbReference type="EMBL" id="TWP50450.1"/>
    </source>
</evidence>
<comment type="similarity">
    <text evidence="3 8">Belongs to the type-II 3-dehydroquinase family.</text>
</comment>
<keyword evidence="8" id="KW-0028">Amino-acid biosynthesis</keyword>
<keyword evidence="7 8" id="KW-0456">Lyase</keyword>
<dbReference type="OrthoDB" id="9790793at2"/>
<dbReference type="Gene3D" id="3.40.50.9100">
    <property type="entry name" value="Dehydroquinase, class II"/>
    <property type="match status" value="1"/>
</dbReference>